<feature type="transmembrane region" description="Helical" evidence="1">
    <location>
        <begin position="244"/>
        <end position="273"/>
    </location>
</feature>
<feature type="transmembrane region" description="Helical" evidence="1">
    <location>
        <begin position="189"/>
        <end position="209"/>
    </location>
</feature>
<feature type="transmembrane region" description="Helical" evidence="1">
    <location>
        <begin position="68"/>
        <end position="90"/>
    </location>
</feature>
<gene>
    <name evidence="3" type="ORF">Verru16b_01600</name>
</gene>
<dbReference type="InterPro" id="IPR038731">
    <property type="entry name" value="RgtA/B/C-like"/>
</dbReference>
<dbReference type="OrthoDB" id="181682at2"/>
<dbReference type="RefSeq" id="WP_157772338.1">
    <property type="nucleotide sequence ID" value="NZ_CP016094.1"/>
</dbReference>
<dbReference type="PATRIC" id="fig|1838286.3.peg.1616"/>
<dbReference type="EMBL" id="CP016094">
    <property type="protein sequence ID" value="AOS44537.1"/>
    <property type="molecule type" value="Genomic_DNA"/>
</dbReference>
<feature type="transmembrane region" description="Helical" evidence="1">
    <location>
        <begin position="215"/>
        <end position="232"/>
    </location>
</feature>
<keyword evidence="1" id="KW-0472">Membrane</keyword>
<feature type="transmembrane region" description="Helical" evidence="1">
    <location>
        <begin position="347"/>
        <end position="365"/>
    </location>
</feature>
<keyword evidence="4" id="KW-1185">Reference proteome</keyword>
<keyword evidence="1" id="KW-1133">Transmembrane helix</keyword>
<feature type="transmembrane region" description="Helical" evidence="1">
    <location>
        <begin position="12"/>
        <end position="29"/>
    </location>
</feature>
<reference evidence="3 4" key="1">
    <citation type="submission" date="2016-06" db="EMBL/GenBank/DDBJ databases">
        <title>Three novel species with peptidoglycan cell walls form the new genus Lacunisphaera gen. nov. in the family Opitutaceae of the verrucomicrobial subdivision 4.</title>
        <authorList>
            <person name="Rast P."/>
            <person name="Gloeckner I."/>
            <person name="Jogler M."/>
            <person name="Boedeker C."/>
            <person name="Jeske O."/>
            <person name="Wiegand S."/>
            <person name="Reinhardt R."/>
            <person name="Schumann P."/>
            <person name="Rohde M."/>
            <person name="Spring S."/>
            <person name="Gloeckner F.O."/>
            <person name="Jogler C."/>
        </authorList>
    </citation>
    <scope>NUCLEOTIDE SEQUENCE [LARGE SCALE GENOMIC DNA]</scope>
    <source>
        <strain evidence="3 4">IG16b</strain>
    </source>
</reference>
<feature type="transmembrane region" description="Helical" evidence="1">
    <location>
        <begin position="35"/>
        <end position="56"/>
    </location>
</feature>
<evidence type="ECO:0000259" key="2">
    <source>
        <dbReference type="Pfam" id="PF13231"/>
    </source>
</evidence>
<keyword evidence="1" id="KW-0812">Transmembrane</keyword>
<dbReference type="Proteomes" id="UP000095228">
    <property type="component" value="Chromosome"/>
</dbReference>
<accession>A0A1D8AUH7</accession>
<evidence type="ECO:0000313" key="3">
    <source>
        <dbReference type="EMBL" id="AOS44537.1"/>
    </source>
</evidence>
<dbReference type="AlphaFoldDB" id="A0A1D8AUH7"/>
<feature type="transmembrane region" description="Helical" evidence="1">
    <location>
        <begin position="436"/>
        <end position="457"/>
    </location>
</feature>
<proteinExistence type="predicted"/>
<dbReference type="Pfam" id="PF13231">
    <property type="entry name" value="PMT_2"/>
    <property type="match status" value="1"/>
</dbReference>
<sequence length="617" mass="68295">MKTLRALIADRWLQLFLLSAVAAVVLGFFTLSDELAMRVVIYGGYWVMLGLVVLFARSLWRLGPPDPAAWVAAPRWPIALILGCGTLLLVHEAYGFKILMDEAMLLGTSMSMHFDKMALVPMRGHDIQGAFQIMGGELDKRPLLHPFLLSVLHDLTGYRPENAFVLNTGLTFVLLTLAYDAGRRIAGRAAGALTVLLLTSLPLLAQNATGGGFEILNLVMILASLLLGMRALEQRDGRSLEALLLAGILLASTRYESVLFLLPVGLVILRVWWVEQRPVLTPVLVLGPLLLVPYALHNRVFSARTTAWELASKPGFERPFDPAYLPDNLAHALNFFFDASGEQSNSLVIAVLGFLAAPFFALWVYKTLRSLRTAVPARAALAVFSLGFAAHTLLLLCYFWGKFDDPVIRRLSLPLNLGLVLAVVGAAAGFGAGPRIWRGLALLTGVGTFVFSIPVMARHDYSLDYYVGREMEWRRDFIAAHPLKDYLFIDNNSIMWITHLVSATPFTQALHRKDVILFNQRNRVFSAIYVFQRLRVDPVSGGLSLEPDEDLGPDYQLEPVIEQRFTPFTVSRISRVVAIADGPASPPVVAGPGPVLTAEEREKVRQQYLEEFIKQLP</sequence>
<feature type="transmembrane region" description="Helical" evidence="1">
    <location>
        <begin position="377"/>
        <end position="401"/>
    </location>
</feature>
<evidence type="ECO:0000256" key="1">
    <source>
        <dbReference type="SAM" id="Phobius"/>
    </source>
</evidence>
<name>A0A1D8AUH7_9BACT</name>
<evidence type="ECO:0000313" key="4">
    <source>
        <dbReference type="Proteomes" id="UP000095228"/>
    </source>
</evidence>
<dbReference type="STRING" id="1838286.Verru16b_01600"/>
<dbReference type="KEGG" id="obg:Verru16b_01600"/>
<organism evidence="3 4">
    <name type="scientific">Lacunisphaera limnophila</name>
    <dbReference type="NCBI Taxonomy" id="1838286"/>
    <lineage>
        <taxon>Bacteria</taxon>
        <taxon>Pseudomonadati</taxon>
        <taxon>Verrucomicrobiota</taxon>
        <taxon>Opitutia</taxon>
        <taxon>Opitutales</taxon>
        <taxon>Opitutaceae</taxon>
        <taxon>Lacunisphaera</taxon>
    </lineage>
</organism>
<feature type="transmembrane region" description="Helical" evidence="1">
    <location>
        <begin position="413"/>
        <end position="430"/>
    </location>
</feature>
<protein>
    <recommendedName>
        <fullName evidence="2">Glycosyltransferase RgtA/B/C/D-like domain-containing protein</fullName>
    </recommendedName>
</protein>
<feature type="transmembrane region" description="Helical" evidence="1">
    <location>
        <begin position="279"/>
        <end position="296"/>
    </location>
</feature>
<feature type="domain" description="Glycosyltransferase RgtA/B/C/D-like" evidence="2">
    <location>
        <begin position="140"/>
        <end position="286"/>
    </location>
</feature>